<protein>
    <recommendedName>
        <fullName evidence="3">DUF4833 domain-containing protein</fullName>
    </recommendedName>
</protein>
<name>A0AAU8RD14_9FLAO</name>
<dbReference type="Proteomes" id="UP000030786">
    <property type="component" value="Chromosome"/>
</dbReference>
<reference evidence="1 2" key="1">
    <citation type="journal article" date="2014" name="Environ. Microbiol.">
        <title>Contrasting genomic patterns and infection strategies of two co-existing Bacteroidetes podovirus genera.</title>
        <authorList>
            <person name="Holmfeldt K."/>
            <person name="Howard-Varona C."/>
            <person name="Solonenko N."/>
            <person name="Sullivan M.B."/>
        </authorList>
    </citation>
    <scope>NUCLEOTIDE SEQUENCE [LARGE SCALE GENOMIC DNA]</scope>
    <source>
        <strain evidence="1 2">18</strain>
    </source>
</reference>
<organism evidence="1 2">
    <name type="scientific">Cellulophaga baltica 18</name>
    <dbReference type="NCBI Taxonomy" id="1348584"/>
    <lineage>
        <taxon>Bacteria</taxon>
        <taxon>Pseudomonadati</taxon>
        <taxon>Bacteroidota</taxon>
        <taxon>Flavobacteriia</taxon>
        <taxon>Flavobacteriales</taxon>
        <taxon>Flavobacteriaceae</taxon>
        <taxon>Cellulophaga</taxon>
    </lineage>
</organism>
<dbReference type="AlphaFoldDB" id="A0AAU8RD14"/>
<evidence type="ECO:0000313" key="1">
    <source>
        <dbReference type="EMBL" id="AIZ40945.1"/>
    </source>
</evidence>
<sequence>MNKPGPMFKAFFTKNKRDTSFLKHVACWCMLLFICSCATLGKTALAPNQIELTAENLYLINGTYENNSNEGPPYLDYFWGSYLKAKEFKIVSKQVNKENKPYLVSLNVLNKKKIRASVTINDSLLKTYTIRGKIKNGYFEQHRKMYILPALLINEYHSSKFRIGLLKDHKVLTDFKKIEFGTVYFFSPFNNSAAYYSLPHLRITPE</sequence>
<dbReference type="EMBL" id="CP009976">
    <property type="protein sequence ID" value="AIZ40945.1"/>
    <property type="molecule type" value="Genomic_DNA"/>
</dbReference>
<accession>A0AAU8RD14</accession>
<dbReference type="GeneID" id="78060063"/>
<gene>
    <name evidence="1" type="ORF">M666_04865</name>
</gene>
<evidence type="ECO:0000313" key="2">
    <source>
        <dbReference type="Proteomes" id="UP000030786"/>
    </source>
</evidence>
<proteinExistence type="predicted"/>
<dbReference type="KEGG" id="cbat:M666_04865"/>
<dbReference type="RefSeq" id="WP_029447533.1">
    <property type="nucleotide sequence ID" value="NZ_CP009976.1"/>
</dbReference>
<evidence type="ECO:0008006" key="3">
    <source>
        <dbReference type="Google" id="ProtNLM"/>
    </source>
</evidence>